<keyword evidence="4" id="KW-1185">Reference proteome</keyword>
<evidence type="ECO:0000313" key="4">
    <source>
        <dbReference type="Proteomes" id="UP000699975"/>
    </source>
</evidence>
<feature type="chain" id="PRO_5045089652" evidence="1">
    <location>
        <begin position="18"/>
        <end position="187"/>
    </location>
</feature>
<sequence length="187" mass="18810">MPVIPKTLKSAAFAVFAATASVAAISAAPIAAHDHTSKSAPNIVETAQSTGVHTTLVAAVTAAELAGTLQNPGPFTVFAPTDTAFAKLPDGTVATLLRPENKGQLTNVLVYHAVSGSVTSADLASLIEENGGEAKIDTLAGQQLTARLSGETIVITDAAGRATAVTQADVQTSNGIIHVTDGVFLPA</sequence>
<dbReference type="InterPro" id="IPR000782">
    <property type="entry name" value="FAS1_domain"/>
</dbReference>
<dbReference type="PANTHER" id="PTHR10900">
    <property type="entry name" value="PERIOSTIN-RELATED"/>
    <property type="match status" value="1"/>
</dbReference>
<dbReference type="RefSeq" id="WP_218315491.1">
    <property type="nucleotide sequence ID" value="NZ_JAGSPB010000001.1"/>
</dbReference>
<name>A0ABS6SJ01_9SPHN</name>
<feature type="domain" description="FAS1" evidence="2">
    <location>
        <begin position="40"/>
        <end position="184"/>
    </location>
</feature>
<dbReference type="Proteomes" id="UP000699975">
    <property type="component" value="Unassembled WGS sequence"/>
</dbReference>
<evidence type="ECO:0000313" key="3">
    <source>
        <dbReference type="EMBL" id="MBV7264974.1"/>
    </source>
</evidence>
<keyword evidence="1" id="KW-0732">Signal</keyword>
<evidence type="ECO:0000259" key="2">
    <source>
        <dbReference type="PROSITE" id="PS50213"/>
    </source>
</evidence>
<dbReference type="PROSITE" id="PS50213">
    <property type="entry name" value="FAS1"/>
    <property type="match status" value="1"/>
</dbReference>
<proteinExistence type="predicted"/>
<accession>A0ABS6SJ01</accession>
<reference evidence="3 4" key="1">
    <citation type="submission" date="2021-04" db="EMBL/GenBank/DDBJ databases">
        <authorList>
            <person name="Pira H."/>
            <person name="Risdian C."/>
            <person name="Wink J."/>
        </authorList>
    </citation>
    <scope>NUCLEOTIDE SEQUENCE [LARGE SCALE GENOMIC DNA]</scope>
    <source>
        <strain evidence="3 4">WH131</strain>
    </source>
</reference>
<dbReference type="SMART" id="SM00554">
    <property type="entry name" value="FAS1"/>
    <property type="match status" value="1"/>
</dbReference>
<dbReference type="InterPro" id="IPR050904">
    <property type="entry name" value="Adhesion/Biosynth-related"/>
</dbReference>
<evidence type="ECO:0000256" key="1">
    <source>
        <dbReference type="SAM" id="SignalP"/>
    </source>
</evidence>
<dbReference type="PANTHER" id="PTHR10900:SF77">
    <property type="entry name" value="FI19380P1"/>
    <property type="match status" value="1"/>
</dbReference>
<feature type="signal peptide" evidence="1">
    <location>
        <begin position="1"/>
        <end position="17"/>
    </location>
</feature>
<dbReference type="EMBL" id="JAGSPB010000001">
    <property type="protein sequence ID" value="MBV7264974.1"/>
    <property type="molecule type" value="Genomic_DNA"/>
</dbReference>
<gene>
    <name evidence="3" type="ORF">KCG45_02135</name>
</gene>
<comment type="caution">
    <text evidence="3">The sequence shown here is derived from an EMBL/GenBank/DDBJ whole genome shotgun (WGS) entry which is preliminary data.</text>
</comment>
<organism evidence="3 4">
    <name type="scientific">Erythrobacter ani</name>
    <dbReference type="NCBI Taxonomy" id="2827235"/>
    <lineage>
        <taxon>Bacteria</taxon>
        <taxon>Pseudomonadati</taxon>
        <taxon>Pseudomonadota</taxon>
        <taxon>Alphaproteobacteria</taxon>
        <taxon>Sphingomonadales</taxon>
        <taxon>Erythrobacteraceae</taxon>
        <taxon>Erythrobacter/Porphyrobacter group</taxon>
        <taxon>Erythrobacter</taxon>
    </lineage>
</organism>
<protein>
    <submittedName>
        <fullName evidence="3">Fasciclin domain-containing protein</fullName>
    </submittedName>
</protein>
<dbReference type="Pfam" id="PF02469">
    <property type="entry name" value="Fasciclin"/>
    <property type="match status" value="1"/>
</dbReference>